<dbReference type="AlphaFoldDB" id="A0A413FB65"/>
<evidence type="ECO:0000313" key="1">
    <source>
        <dbReference type="EMBL" id="RGX26326.1"/>
    </source>
</evidence>
<organism evidence="1 2">
    <name type="scientific">Enterocloster asparagiformis</name>
    <dbReference type="NCBI Taxonomy" id="333367"/>
    <lineage>
        <taxon>Bacteria</taxon>
        <taxon>Bacillati</taxon>
        <taxon>Bacillota</taxon>
        <taxon>Clostridia</taxon>
        <taxon>Lachnospirales</taxon>
        <taxon>Lachnospiraceae</taxon>
        <taxon>Enterocloster</taxon>
    </lineage>
</organism>
<accession>A0A413FB65</accession>
<protein>
    <submittedName>
        <fullName evidence="1">PcfB family protein</fullName>
    </submittedName>
</protein>
<dbReference type="EMBL" id="QSBM01000016">
    <property type="protein sequence ID" value="RGX26326.1"/>
    <property type="molecule type" value="Genomic_DNA"/>
</dbReference>
<dbReference type="OrthoDB" id="9811478at2"/>
<proteinExistence type="predicted"/>
<evidence type="ECO:0000313" key="2">
    <source>
        <dbReference type="Proteomes" id="UP000283880"/>
    </source>
</evidence>
<name>A0A413FB65_9FIRM</name>
<dbReference type="Proteomes" id="UP000283880">
    <property type="component" value="Unassembled WGS sequence"/>
</dbReference>
<dbReference type="Pfam" id="PF12687">
    <property type="entry name" value="DUF3801"/>
    <property type="match status" value="1"/>
</dbReference>
<dbReference type="InterPro" id="IPR024234">
    <property type="entry name" value="DUF3801"/>
</dbReference>
<gene>
    <name evidence="1" type="ORF">DWV29_19640</name>
</gene>
<reference evidence="1 2" key="1">
    <citation type="submission" date="2018-08" db="EMBL/GenBank/DDBJ databases">
        <title>A genome reference for cultivated species of the human gut microbiota.</title>
        <authorList>
            <person name="Zou Y."/>
            <person name="Xue W."/>
            <person name="Luo G."/>
        </authorList>
    </citation>
    <scope>NUCLEOTIDE SEQUENCE [LARGE SCALE GENOMIC DNA]</scope>
    <source>
        <strain evidence="1 2">AF04-15</strain>
    </source>
</reference>
<sequence>MQEDIEQRTLTLIISGSKFTGRLLKAAISKYLAHRKEKKLHKGRESPDVQSCGKVSMDELKKQYGDMRELDVHDKSLRSFDRCARKYRVTYTAFTNGKGKYQVFFKAPSEANMQAAFEKFAGKKLKKAQRPSVLAKLEHFKALVKKPIVDRAKRKEMEL</sequence>
<comment type="caution">
    <text evidence="1">The sequence shown here is derived from an EMBL/GenBank/DDBJ whole genome shotgun (WGS) entry which is preliminary data.</text>
</comment>
<dbReference type="RefSeq" id="WP_117777730.1">
    <property type="nucleotide sequence ID" value="NZ_JAWYJI010000189.1"/>
</dbReference>